<dbReference type="AlphaFoldDB" id="A0A336MLK4"/>
<feature type="compositionally biased region" description="Low complexity" evidence="1">
    <location>
        <begin position="471"/>
        <end position="485"/>
    </location>
</feature>
<feature type="compositionally biased region" description="Polar residues" evidence="1">
    <location>
        <begin position="499"/>
        <end position="516"/>
    </location>
</feature>
<feature type="compositionally biased region" description="Basic and acidic residues" evidence="1">
    <location>
        <begin position="404"/>
        <end position="415"/>
    </location>
</feature>
<evidence type="ECO:0000313" key="4">
    <source>
        <dbReference type="EMBL" id="SSX30441.1"/>
    </source>
</evidence>
<sequence length="645" mass="72904">MKKLNIIWNFLLLSALITEIQGFKVFCTLNGHFPDAKFDTLSECDTIIWSDTDLNSESSKNFIANSNSHEHLLSIANNQKIPEFDLSQSNSYQRFVYLGHQIDNLVLSGFHGLLLNFTSISLHTTSPCNFMLELNNLLDYKGIEYETQINLTFSIVLPSDYELECDLSLLTNLKYVFIENESTNVTSIKGIAWKKLVLQLKNDDLEYNSMRNKTIWAIDNELEGVMINFMENSDQTQIKLSELREIIDNYNDSHSRINLDGNSIEIQDINLENTAETIDNIEERQSRGQYGSSQDYKSKSSSWFNMPIKKDTKKEESEDEHEPRVELGSDQHIEETPDVTTTEILQLTIVTDEPILTTPETVFEITTETASTDQTKQIRGQYGSSQDSKSKSTNWFNMPNKKGSKNEESVKKNQDSEIIQSENSPMSTEEITTETIMPDVTDQNFEESPEITYNVTTNVNLHDKNQSDSDSPSITITNESISTTPETVIETTTEIATSVQTKQSRGQYGSPQSSKPKVSGWFRMPNQKMPKQAAIETEDETIPETQSESEPILMSNEGPELSSTENATSSSVESTTQFTDPELQSQNNEENTTETTTIQRTTEINDEFASDEVSQNDGETTTVFSETTTLEESMSDENDSSEEVI</sequence>
<feature type="compositionally biased region" description="Basic and acidic residues" evidence="1">
    <location>
        <begin position="308"/>
        <end position="334"/>
    </location>
</feature>
<feature type="region of interest" description="Disordered" evidence="1">
    <location>
        <begin position="462"/>
        <end position="485"/>
    </location>
</feature>
<dbReference type="VEuPathDB" id="VectorBase:CSON002483"/>
<evidence type="ECO:0000256" key="2">
    <source>
        <dbReference type="SAM" id="SignalP"/>
    </source>
</evidence>
<feature type="compositionally biased region" description="Polar residues" evidence="1">
    <location>
        <begin position="416"/>
        <end position="427"/>
    </location>
</feature>
<feature type="signal peptide" evidence="2">
    <location>
        <begin position="1"/>
        <end position="22"/>
    </location>
</feature>
<feature type="region of interest" description="Disordered" evidence="1">
    <location>
        <begin position="281"/>
        <end position="334"/>
    </location>
</feature>
<name>A0A336MLK4_CULSO</name>
<feature type="compositionally biased region" description="Polar residues" evidence="1">
    <location>
        <begin position="368"/>
        <end position="397"/>
    </location>
</feature>
<proteinExistence type="predicted"/>
<reference evidence="4" key="2">
    <citation type="submission" date="2018-07" db="EMBL/GenBank/DDBJ databases">
        <authorList>
            <person name="Quirk P.G."/>
            <person name="Krulwich T.A."/>
        </authorList>
    </citation>
    <scope>NUCLEOTIDE SEQUENCE</scope>
</reference>
<feature type="compositionally biased region" description="Polar residues" evidence="1">
    <location>
        <begin position="561"/>
        <end position="585"/>
    </location>
</feature>
<evidence type="ECO:0000256" key="1">
    <source>
        <dbReference type="SAM" id="MobiDB-lite"/>
    </source>
</evidence>
<reference evidence="3" key="1">
    <citation type="submission" date="2018-04" db="EMBL/GenBank/DDBJ databases">
        <authorList>
            <person name="Go L.Y."/>
            <person name="Mitchell J.A."/>
        </authorList>
    </citation>
    <scope>NUCLEOTIDE SEQUENCE</scope>
    <source>
        <tissue evidence="3">Whole organism</tissue>
    </source>
</reference>
<organism evidence="4">
    <name type="scientific">Culicoides sonorensis</name>
    <name type="common">Biting midge</name>
    <dbReference type="NCBI Taxonomy" id="179676"/>
    <lineage>
        <taxon>Eukaryota</taxon>
        <taxon>Metazoa</taxon>
        <taxon>Ecdysozoa</taxon>
        <taxon>Arthropoda</taxon>
        <taxon>Hexapoda</taxon>
        <taxon>Insecta</taxon>
        <taxon>Pterygota</taxon>
        <taxon>Neoptera</taxon>
        <taxon>Endopterygota</taxon>
        <taxon>Diptera</taxon>
        <taxon>Nematocera</taxon>
        <taxon>Chironomoidea</taxon>
        <taxon>Ceratopogonidae</taxon>
        <taxon>Ceratopogoninae</taxon>
        <taxon>Culicoides</taxon>
        <taxon>Monoculicoides</taxon>
    </lineage>
</organism>
<feature type="chain" id="PRO_5036062348" evidence="2">
    <location>
        <begin position="23"/>
        <end position="645"/>
    </location>
</feature>
<dbReference type="EMBL" id="UFQS01001413">
    <property type="protein sequence ID" value="SSX10759.1"/>
    <property type="molecule type" value="Genomic_DNA"/>
</dbReference>
<feature type="region of interest" description="Disordered" evidence="1">
    <location>
        <begin position="368"/>
        <end position="430"/>
    </location>
</feature>
<gene>
    <name evidence="4" type="primary">CSON002483</name>
</gene>
<feature type="compositionally biased region" description="Low complexity" evidence="1">
    <location>
        <begin position="619"/>
        <end position="632"/>
    </location>
</feature>
<feature type="region of interest" description="Disordered" evidence="1">
    <location>
        <begin position="498"/>
        <end position="645"/>
    </location>
</feature>
<dbReference type="EMBL" id="UFQT01001413">
    <property type="protein sequence ID" value="SSX30441.1"/>
    <property type="molecule type" value="Genomic_DNA"/>
</dbReference>
<protein>
    <submittedName>
        <fullName evidence="4">CSON002483 protein</fullName>
    </submittedName>
</protein>
<feature type="compositionally biased region" description="Acidic residues" evidence="1">
    <location>
        <begin position="633"/>
        <end position="645"/>
    </location>
</feature>
<feature type="compositionally biased region" description="Low complexity" evidence="1">
    <location>
        <begin position="586"/>
        <end position="602"/>
    </location>
</feature>
<evidence type="ECO:0000313" key="3">
    <source>
        <dbReference type="EMBL" id="SSX10759.1"/>
    </source>
</evidence>
<keyword evidence="2" id="KW-0732">Signal</keyword>
<feature type="compositionally biased region" description="Low complexity" evidence="1">
    <location>
        <begin position="289"/>
        <end position="302"/>
    </location>
</feature>
<accession>A0A336MLK4</accession>